<dbReference type="EMBL" id="GL377306">
    <property type="protein sequence ID" value="EFI97503.1"/>
    <property type="molecule type" value="Genomic_DNA"/>
</dbReference>
<evidence type="ECO:0000313" key="3">
    <source>
        <dbReference type="Proteomes" id="UP000007431"/>
    </source>
</evidence>
<dbReference type="eggNOG" id="ENOG502SYNY">
    <property type="taxonomic scope" value="Eukaryota"/>
</dbReference>
<dbReference type="RefSeq" id="XP_003032406.1">
    <property type="nucleotide sequence ID" value="XM_003032360.1"/>
</dbReference>
<keyword evidence="3" id="KW-1185">Reference proteome</keyword>
<proteinExistence type="predicted"/>
<sequence length="432" mass="48005">MSLLPYMGAYVVVSLDPVKSVEQIDDDIVQEQARALECGKYVAAATWELHPLGAFTAQRTLIWDFVTQGLPPKDPETGFEPYMTVPIHPNTLHPESRRPVETLPPLPWDNCYHASIHRLDSAMCVTKEIDADPQSCFSPPESQVIDAYLEADLGYATRVRRAKLAGEPAPEPHFVSANVLRMIRMANKWRREDGKPWWLITREDAQANMARRALEGDSTCEEDNGAAFQAPDDAEQPSEPAANIMPDDLPTHEAASASPPVPNANASASAPSESSYESDFKDVVAGILLGINTASSNLPWLYVESYDIRQFDAPPDPTGFFEELKKLEKIKTDYVERQKARLKEVQRQDAEYIASIEARGRAGKPRHRSLLVKKLSCLPFVKSAKFLRARLARSISIPSDSPESEKVRSGSRWSRILPLCKGTSKNAVPTVL</sequence>
<feature type="compositionally biased region" description="Low complexity" evidence="1">
    <location>
        <begin position="253"/>
        <end position="275"/>
    </location>
</feature>
<organism evidence="3">
    <name type="scientific">Schizophyllum commune (strain H4-8 / FGSC 9210)</name>
    <name type="common">Split gill fungus</name>
    <dbReference type="NCBI Taxonomy" id="578458"/>
    <lineage>
        <taxon>Eukaryota</taxon>
        <taxon>Fungi</taxon>
        <taxon>Dikarya</taxon>
        <taxon>Basidiomycota</taxon>
        <taxon>Agaricomycotina</taxon>
        <taxon>Agaricomycetes</taxon>
        <taxon>Agaricomycetidae</taxon>
        <taxon>Agaricales</taxon>
        <taxon>Schizophyllaceae</taxon>
        <taxon>Schizophyllum</taxon>
    </lineage>
</organism>
<protein>
    <submittedName>
        <fullName evidence="2">Expressed protein</fullName>
    </submittedName>
</protein>
<dbReference type="GeneID" id="9596492"/>
<reference evidence="2 3" key="1">
    <citation type="journal article" date="2010" name="Nat. Biotechnol.">
        <title>Genome sequence of the model mushroom Schizophyllum commune.</title>
        <authorList>
            <person name="Ohm R.A."/>
            <person name="de Jong J.F."/>
            <person name="Lugones L.G."/>
            <person name="Aerts A."/>
            <person name="Kothe E."/>
            <person name="Stajich J.E."/>
            <person name="de Vries R.P."/>
            <person name="Record E."/>
            <person name="Levasseur A."/>
            <person name="Baker S.E."/>
            <person name="Bartholomew K.A."/>
            <person name="Coutinho P.M."/>
            <person name="Erdmann S."/>
            <person name="Fowler T.J."/>
            <person name="Gathman A.C."/>
            <person name="Lombard V."/>
            <person name="Henrissat B."/>
            <person name="Knabe N."/>
            <person name="Kuees U."/>
            <person name="Lilly W.W."/>
            <person name="Lindquist E."/>
            <person name="Lucas S."/>
            <person name="Magnuson J.K."/>
            <person name="Piumi F."/>
            <person name="Raudaskoski M."/>
            <person name="Salamov A."/>
            <person name="Schmutz J."/>
            <person name="Schwarze F.W.M.R."/>
            <person name="vanKuyk P.A."/>
            <person name="Horton J.S."/>
            <person name="Grigoriev I.V."/>
            <person name="Woesten H.A.B."/>
        </authorList>
    </citation>
    <scope>NUCLEOTIDE SEQUENCE [LARGE SCALE GENOMIC DNA]</scope>
    <source>
        <strain evidence="3">H4-8 / FGSC 9210</strain>
    </source>
</reference>
<dbReference type="Proteomes" id="UP000007431">
    <property type="component" value="Unassembled WGS sequence"/>
</dbReference>
<name>D8Q606_SCHCM</name>
<dbReference type="InParanoid" id="D8Q606"/>
<dbReference type="HOGENOM" id="CLU_702400_0_0_1"/>
<dbReference type="AlphaFoldDB" id="D8Q606"/>
<dbReference type="OrthoDB" id="3006226at2759"/>
<feature type="region of interest" description="Disordered" evidence="1">
    <location>
        <begin position="214"/>
        <end position="275"/>
    </location>
</feature>
<dbReference type="KEGG" id="scm:SCHCO_02541155"/>
<evidence type="ECO:0000256" key="1">
    <source>
        <dbReference type="SAM" id="MobiDB-lite"/>
    </source>
</evidence>
<gene>
    <name evidence="2" type="ORF">SCHCODRAFT_85281</name>
</gene>
<accession>D8Q606</accession>
<evidence type="ECO:0000313" key="2">
    <source>
        <dbReference type="EMBL" id="EFI97503.1"/>
    </source>
</evidence>
<dbReference type="VEuPathDB" id="FungiDB:SCHCODRAFT_02541155"/>
<dbReference type="OMA" id="RCRIRND"/>